<evidence type="ECO:0000259" key="8">
    <source>
        <dbReference type="PROSITE" id="PS50016"/>
    </source>
</evidence>
<feature type="region of interest" description="Disordered" evidence="7">
    <location>
        <begin position="1280"/>
        <end position="1303"/>
    </location>
</feature>
<feature type="region of interest" description="Disordered" evidence="7">
    <location>
        <begin position="1162"/>
        <end position="1187"/>
    </location>
</feature>
<organism evidence="10 11">
    <name type="scientific">Bursaphelenchus okinawaensis</name>
    <dbReference type="NCBI Taxonomy" id="465554"/>
    <lineage>
        <taxon>Eukaryota</taxon>
        <taxon>Metazoa</taxon>
        <taxon>Ecdysozoa</taxon>
        <taxon>Nematoda</taxon>
        <taxon>Chromadorea</taxon>
        <taxon>Rhabditida</taxon>
        <taxon>Tylenchina</taxon>
        <taxon>Tylenchomorpha</taxon>
        <taxon>Aphelenchoidea</taxon>
        <taxon>Aphelenchoididae</taxon>
        <taxon>Bursaphelenchus</taxon>
    </lineage>
</organism>
<dbReference type="EMBL" id="CAJFCW020000002">
    <property type="protein sequence ID" value="CAG9092517.1"/>
    <property type="molecule type" value="Genomic_DNA"/>
</dbReference>
<dbReference type="InterPro" id="IPR028941">
    <property type="entry name" value="WHIM2_dom"/>
</dbReference>
<dbReference type="PANTHER" id="PTHR45975">
    <property type="entry name" value="NUCLEOSOME-REMODELING FACTOR SUBUNIT BPTF"/>
    <property type="match status" value="1"/>
</dbReference>
<keyword evidence="2" id="KW-0479">Metal-binding</keyword>
<evidence type="ECO:0000256" key="5">
    <source>
        <dbReference type="ARBA" id="ARBA00023242"/>
    </source>
</evidence>
<evidence type="ECO:0000313" key="10">
    <source>
        <dbReference type="EMBL" id="CAD5210998.1"/>
    </source>
</evidence>
<feature type="compositionally biased region" description="Basic residues" evidence="7">
    <location>
        <begin position="47"/>
        <end position="56"/>
    </location>
</feature>
<dbReference type="EMBL" id="CAJFDH010000002">
    <property type="protein sequence ID" value="CAD5210998.1"/>
    <property type="molecule type" value="Genomic_DNA"/>
</dbReference>
<dbReference type="PROSITE" id="PS01359">
    <property type="entry name" value="ZF_PHD_1"/>
    <property type="match status" value="1"/>
</dbReference>
<evidence type="ECO:0000313" key="11">
    <source>
        <dbReference type="Proteomes" id="UP000614601"/>
    </source>
</evidence>
<dbReference type="OrthoDB" id="784962at2759"/>
<dbReference type="InterPro" id="IPR018501">
    <property type="entry name" value="DDT_dom"/>
</dbReference>
<dbReference type="Gene3D" id="3.30.40.10">
    <property type="entry name" value="Zinc/RING finger domain, C3HC4 (zinc finger)"/>
    <property type="match status" value="1"/>
</dbReference>
<dbReference type="GO" id="GO:0006357">
    <property type="term" value="P:regulation of transcription by RNA polymerase II"/>
    <property type="evidence" value="ECO:0007669"/>
    <property type="project" value="InterPro"/>
</dbReference>
<evidence type="ECO:0000256" key="7">
    <source>
        <dbReference type="SAM" id="MobiDB-lite"/>
    </source>
</evidence>
<dbReference type="SMART" id="SM00571">
    <property type="entry name" value="DDT"/>
    <property type="match status" value="1"/>
</dbReference>
<reference evidence="10" key="1">
    <citation type="submission" date="2020-09" db="EMBL/GenBank/DDBJ databases">
        <authorList>
            <person name="Kikuchi T."/>
        </authorList>
    </citation>
    <scope>NUCLEOTIDE SEQUENCE</scope>
    <source>
        <strain evidence="10">SH1</strain>
    </source>
</reference>
<feature type="domain" description="DDT" evidence="9">
    <location>
        <begin position="141"/>
        <end position="201"/>
    </location>
</feature>
<evidence type="ECO:0000256" key="3">
    <source>
        <dbReference type="ARBA" id="ARBA00022771"/>
    </source>
</evidence>
<dbReference type="SMART" id="SM00249">
    <property type="entry name" value="PHD"/>
    <property type="match status" value="1"/>
</dbReference>
<dbReference type="Proteomes" id="UP000614601">
    <property type="component" value="Unassembled WGS sequence"/>
</dbReference>
<comment type="subcellular location">
    <subcellularLocation>
        <location evidence="1">Nucleus</location>
    </subcellularLocation>
</comment>
<dbReference type="GO" id="GO:0008270">
    <property type="term" value="F:zinc ion binding"/>
    <property type="evidence" value="ECO:0007669"/>
    <property type="project" value="UniProtKB-KW"/>
</dbReference>
<dbReference type="InterPro" id="IPR013083">
    <property type="entry name" value="Znf_RING/FYVE/PHD"/>
</dbReference>
<keyword evidence="11" id="KW-1185">Reference proteome</keyword>
<sequence>MARGRRKASQTPLSLSASGTSRSRARPSRFTPTRTVSNRSTPASTKPPRKLKINKKPKIEWTSDDEEVKVETASEEESDEEYVHPPSDPESEEYDLTENEESNQGCSRIEEHKFHPWLDIPQDKLPLLSLPNTSTDLLVEPNLLFSALEVYEVCYNFYRVLQLSPFLFEDFCCALRSPDQSRLLSEIHIAFIRLFYRDDDDSVTYSAQDTNNYFNITLQLLDGMTYGEILRQYVESDPRFDQSILPILSENYPFVNSTKRLKVLKWLCDRFLETSIFRKVIRNEGKIVYDDVCRNCGKAGTVILCDGCDACYHVECTGMEMIPDGSWICSVCEAHDLSGATNLRRMGEAANRQPIKLSALGRDRHGRTYWFVARRIFVENINRTEVYYYSTLPQLYNLVKNMDSEYLEKDLCEAIKDNLDRIVSDMRMTLKLTNYHRDEIVKNLPTKKKVIPPSYLEQDNSFLMCQIMAELIQSAEDDPKVEHSMLVGDVLTALGFDDVNLVDTFWSGGSLSSDELISKHNDLVEALARDEIATLNEINTNNNRGYRYSFTDGHYREYINEYTTNELAKSSKQRNKEKDKRRYMSQRFSLMDEYEFVWSCPKNKDIYMNECYTGRNLQQSLLKFMDSLPDELYHRMWRAEKSIFMERMNKNYSNQPKDAEESKSMLMELRYLLLKFECVIRKPLFTNVWWNTLGITRLNRVTSDDKDRRTKLDLRQKKEEKALLATDPSDCPPDVKFVKYLKKQSQLWKSKNESYRLVSRGGMGGWLWVSCTLKRTYVSDIPVEERLQMHNKKKRSLENIVQKIKFPSTTADAVCYSHLCREYSKIEGIKYNCYSSYCPRKSARRVRFVTTDKPKPTKQKVLGENAPFPIPEPFQFKSRGSGKRSLMVLPQPHLRKLARQGGLNPTTVIFGFNKIAKTNSIVWHYPCPRPLFDHCWRYNTLNANSLHSLALSLRIMYSCVRWADLEPEDTKDSRVMTHHLDHDEVRQIVGHKEYPPDGYYERYKLKIFMLALEEDLVLPDDEGKGKKYKKKPPKKGQVPTPQMMAIRTRGETISWADGVDLKLYEIKSYWRRVLMEDETLKELQRRPVPVKSESRNSLPPPRPINVPPQRIMSSQKAQGLKSAFNAPVIARGVNRASTSYISQNDSYRREYTPSSLVVREPIGVRSNGTHYQSPSNSRDYSSSPVQSQQVRYVNTTPRNPPQTQNVRYFTPDTIVINSQGAQVNGYASMPRYQSVMRREPPGRRLFPNRQMYPISAKRVYSNGFNSGLGLNKENGRIVLDMPDDVDQTPPQKRIRLVKPEPPR</sequence>
<dbReference type="SUPFAM" id="SSF57903">
    <property type="entry name" value="FYVE/PHD zinc finger"/>
    <property type="match status" value="1"/>
</dbReference>
<dbReference type="InterPro" id="IPR059153">
    <property type="entry name" value="NSD_PHD-1st"/>
</dbReference>
<evidence type="ECO:0000256" key="2">
    <source>
        <dbReference type="ARBA" id="ARBA00022723"/>
    </source>
</evidence>
<accession>A0A811K6F6</accession>
<feature type="domain" description="PHD-type" evidence="8">
    <location>
        <begin position="290"/>
        <end position="335"/>
    </location>
</feature>
<evidence type="ECO:0008006" key="12">
    <source>
        <dbReference type="Google" id="ProtNLM"/>
    </source>
</evidence>
<feature type="compositionally biased region" description="Acidic residues" evidence="7">
    <location>
        <begin position="62"/>
        <end position="80"/>
    </location>
</feature>
<dbReference type="InterPro" id="IPR019787">
    <property type="entry name" value="Znf_PHD-finger"/>
</dbReference>
<comment type="caution">
    <text evidence="10">The sequence shown here is derived from an EMBL/GenBank/DDBJ whole genome shotgun (WGS) entry which is preliminary data.</text>
</comment>
<dbReference type="PANTHER" id="PTHR45975:SF2">
    <property type="entry name" value="NUCLEOSOME-REMODELING FACTOR SUBUNIT BPTF"/>
    <property type="match status" value="1"/>
</dbReference>
<feature type="compositionally biased region" description="Polar residues" evidence="7">
    <location>
        <begin position="30"/>
        <end position="44"/>
    </location>
</feature>
<proteinExistence type="predicted"/>
<dbReference type="Pfam" id="PF23011">
    <property type="entry name" value="PHD-1st_NSD"/>
    <property type="match status" value="1"/>
</dbReference>
<keyword evidence="4" id="KW-0862">Zinc</keyword>
<keyword evidence="3 6" id="KW-0863">Zinc-finger</keyword>
<protein>
    <recommendedName>
        <fullName evidence="12">PHD-type domain-containing protein</fullName>
    </recommendedName>
</protein>
<evidence type="ECO:0000259" key="9">
    <source>
        <dbReference type="PROSITE" id="PS50827"/>
    </source>
</evidence>
<name>A0A811K6F6_9BILA</name>
<feature type="region of interest" description="Disordered" evidence="7">
    <location>
        <begin position="1"/>
        <end position="102"/>
    </location>
</feature>
<dbReference type="Proteomes" id="UP000783686">
    <property type="component" value="Unassembled WGS sequence"/>
</dbReference>
<dbReference type="InterPro" id="IPR038028">
    <property type="entry name" value="BPTF"/>
</dbReference>
<feature type="compositionally biased region" description="Low complexity" evidence="7">
    <location>
        <begin position="1173"/>
        <end position="1183"/>
    </location>
</feature>
<dbReference type="PROSITE" id="PS50827">
    <property type="entry name" value="DDT"/>
    <property type="match status" value="1"/>
</dbReference>
<dbReference type="InterPro" id="IPR011011">
    <property type="entry name" value="Znf_FYVE_PHD"/>
</dbReference>
<feature type="compositionally biased region" description="Polar residues" evidence="7">
    <location>
        <begin position="9"/>
        <end position="22"/>
    </location>
</feature>
<dbReference type="InterPro" id="IPR001965">
    <property type="entry name" value="Znf_PHD"/>
</dbReference>
<keyword evidence="5" id="KW-0539">Nucleus</keyword>
<evidence type="ECO:0000256" key="6">
    <source>
        <dbReference type="PROSITE-ProRule" id="PRU00146"/>
    </source>
</evidence>
<dbReference type="InterPro" id="IPR019786">
    <property type="entry name" value="Zinc_finger_PHD-type_CS"/>
</dbReference>
<dbReference type="GO" id="GO:0016589">
    <property type="term" value="C:NURF complex"/>
    <property type="evidence" value="ECO:0007669"/>
    <property type="project" value="InterPro"/>
</dbReference>
<dbReference type="Pfam" id="PF02791">
    <property type="entry name" value="DDT"/>
    <property type="match status" value="1"/>
</dbReference>
<evidence type="ECO:0000256" key="4">
    <source>
        <dbReference type="ARBA" id="ARBA00022833"/>
    </source>
</evidence>
<dbReference type="GO" id="GO:0000978">
    <property type="term" value="F:RNA polymerase II cis-regulatory region sequence-specific DNA binding"/>
    <property type="evidence" value="ECO:0007669"/>
    <property type="project" value="TreeGrafter"/>
</dbReference>
<feature type="region of interest" description="Disordered" evidence="7">
    <location>
        <begin position="1084"/>
        <end position="1109"/>
    </location>
</feature>
<feature type="compositionally biased region" description="Acidic residues" evidence="7">
    <location>
        <begin position="89"/>
        <end position="101"/>
    </location>
</feature>
<evidence type="ECO:0000256" key="1">
    <source>
        <dbReference type="ARBA" id="ARBA00004123"/>
    </source>
</evidence>
<dbReference type="PROSITE" id="PS50016">
    <property type="entry name" value="ZF_PHD_2"/>
    <property type="match status" value="1"/>
</dbReference>
<dbReference type="Pfam" id="PF15613">
    <property type="entry name" value="WSD"/>
    <property type="match status" value="1"/>
</dbReference>
<gene>
    <name evidence="10" type="ORF">BOKJ2_LOCUS3474</name>
</gene>